<dbReference type="AlphaFoldDB" id="A0AAD8BVJ6"/>
<proteinExistence type="predicted"/>
<reference evidence="1" key="1">
    <citation type="journal article" date="2023" name="PLoS Negl. Trop. Dis.">
        <title>A genome sequence for Biomphalaria pfeifferi, the major vector snail for the human-infecting parasite Schistosoma mansoni.</title>
        <authorList>
            <person name="Bu L."/>
            <person name="Lu L."/>
            <person name="Laidemitt M.R."/>
            <person name="Zhang S.M."/>
            <person name="Mutuku M."/>
            <person name="Mkoji G."/>
            <person name="Steinauer M."/>
            <person name="Loker E.S."/>
        </authorList>
    </citation>
    <scope>NUCLEOTIDE SEQUENCE</scope>
    <source>
        <strain evidence="1">KasaAsao</strain>
    </source>
</reference>
<organism evidence="1 2">
    <name type="scientific">Biomphalaria pfeifferi</name>
    <name type="common">Bloodfluke planorb</name>
    <name type="synonym">Freshwater snail</name>
    <dbReference type="NCBI Taxonomy" id="112525"/>
    <lineage>
        <taxon>Eukaryota</taxon>
        <taxon>Metazoa</taxon>
        <taxon>Spiralia</taxon>
        <taxon>Lophotrochozoa</taxon>
        <taxon>Mollusca</taxon>
        <taxon>Gastropoda</taxon>
        <taxon>Heterobranchia</taxon>
        <taxon>Euthyneura</taxon>
        <taxon>Panpulmonata</taxon>
        <taxon>Hygrophila</taxon>
        <taxon>Lymnaeoidea</taxon>
        <taxon>Planorbidae</taxon>
        <taxon>Biomphalaria</taxon>
    </lineage>
</organism>
<accession>A0AAD8BVJ6</accession>
<evidence type="ECO:0000313" key="1">
    <source>
        <dbReference type="EMBL" id="KAK0060624.1"/>
    </source>
</evidence>
<keyword evidence="2" id="KW-1185">Reference proteome</keyword>
<dbReference type="EMBL" id="JASAOG010000034">
    <property type="protein sequence ID" value="KAK0060624.1"/>
    <property type="molecule type" value="Genomic_DNA"/>
</dbReference>
<sequence length="65" mass="7364">MVRPAHCHRCFPEVLDLDIFIFVCVCVDLPPLSPGVDYMRAGQEDTIGRVAETHELKDVLTLDYC</sequence>
<evidence type="ECO:0000313" key="2">
    <source>
        <dbReference type="Proteomes" id="UP001233172"/>
    </source>
</evidence>
<feature type="non-terminal residue" evidence="1">
    <location>
        <position position="65"/>
    </location>
</feature>
<protein>
    <submittedName>
        <fullName evidence="1">Uncharacterized protein</fullName>
    </submittedName>
</protein>
<comment type="caution">
    <text evidence="1">The sequence shown here is derived from an EMBL/GenBank/DDBJ whole genome shotgun (WGS) entry which is preliminary data.</text>
</comment>
<gene>
    <name evidence="1" type="ORF">Bpfe_009812</name>
</gene>
<dbReference type="Proteomes" id="UP001233172">
    <property type="component" value="Unassembled WGS sequence"/>
</dbReference>
<reference evidence="1" key="2">
    <citation type="submission" date="2023-04" db="EMBL/GenBank/DDBJ databases">
        <authorList>
            <person name="Bu L."/>
            <person name="Lu L."/>
            <person name="Laidemitt M.R."/>
            <person name="Zhang S.M."/>
            <person name="Mutuku M."/>
            <person name="Mkoji G."/>
            <person name="Steinauer M."/>
            <person name="Loker E.S."/>
        </authorList>
    </citation>
    <scope>NUCLEOTIDE SEQUENCE</scope>
    <source>
        <strain evidence="1">KasaAsao</strain>
        <tissue evidence="1">Whole Snail</tissue>
    </source>
</reference>
<name>A0AAD8BVJ6_BIOPF</name>